<dbReference type="Proteomes" id="UP001152795">
    <property type="component" value="Unassembled WGS sequence"/>
</dbReference>
<keyword evidence="14" id="KW-1185">Reference proteome</keyword>
<evidence type="ECO:0000256" key="9">
    <source>
        <dbReference type="ARBA" id="ARBA00031573"/>
    </source>
</evidence>
<keyword evidence="6" id="KW-0969">Cilium</keyword>
<evidence type="ECO:0000256" key="8">
    <source>
        <dbReference type="ARBA" id="ARBA00023273"/>
    </source>
</evidence>
<evidence type="ECO:0000256" key="10">
    <source>
        <dbReference type="SAM" id="Coils"/>
    </source>
</evidence>
<organism evidence="13 14">
    <name type="scientific">Paramuricea clavata</name>
    <name type="common">Red gorgonian</name>
    <name type="synonym">Violescent sea-whip</name>
    <dbReference type="NCBI Taxonomy" id="317549"/>
    <lineage>
        <taxon>Eukaryota</taxon>
        <taxon>Metazoa</taxon>
        <taxon>Cnidaria</taxon>
        <taxon>Anthozoa</taxon>
        <taxon>Octocorallia</taxon>
        <taxon>Malacalcyonacea</taxon>
        <taxon>Plexauridae</taxon>
        <taxon>Paramuricea</taxon>
    </lineage>
</organism>
<dbReference type="EMBL" id="CACRXK020001552">
    <property type="protein sequence ID" value="CAB3989794.1"/>
    <property type="molecule type" value="Genomic_DNA"/>
</dbReference>
<feature type="non-terminal residue" evidence="13">
    <location>
        <position position="465"/>
    </location>
</feature>
<feature type="coiled-coil region" evidence="10">
    <location>
        <begin position="108"/>
        <end position="170"/>
    </location>
</feature>
<dbReference type="Pfam" id="PF14988">
    <property type="entry name" value="DUF4515"/>
    <property type="match status" value="1"/>
</dbReference>
<reference evidence="13" key="1">
    <citation type="submission" date="2020-04" db="EMBL/GenBank/DDBJ databases">
        <authorList>
            <person name="Alioto T."/>
            <person name="Alioto T."/>
            <person name="Gomez Garrido J."/>
        </authorList>
    </citation>
    <scope>NUCLEOTIDE SEQUENCE</scope>
    <source>
        <strain evidence="13">A484AB</strain>
    </source>
</reference>
<sequence length="465" mass="54791">MPKKSKKGKAAKGKKESKSKNVEAKKDAILKDATANALFWESKLESSERIKKEYRDNAKQLLVENETLQTKLKQAEKDTVQVISFLKDEDIKKQEQIVKSEQQFKECKKDLTLQKDKLIEKYTQQIRELEEALDEKNNEVRLIQSELRLVKEFRKKRAQMQRELDEIKDNMFTNEKTHKSILGNMEQKFFEEKIRLQQESNRKIAELAERAHSEAVNNLDETTRSVYKENIRINAALEYHMAESKGLKKRKEHLEVEKRELENDNELNGIIVQEKVVESQHHKKMIKELQEKVETLEKSLSHVIREFEVERMAIVKKSGDDNKHALAEIARLTKVVELKTKEMNRVKRLAKNILDQRSEIEHFFLDSLECVKNEIAKNRSHYRKDAQAAYQERMLAAHSGRGDYPKIRTFNQWNTSTNSVFHDLKEAETWTGLEDKVDISDLTWEQRERVLRLLFAKLNGHKSKH</sequence>
<protein>
    <recommendedName>
        <fullName evidence="3">Basal body-orientation factor 1</fullName>
    </recommendedName>
    <alternativeName>
        <fullName evidence="9">Coiled-coil domain-containing protein 176</fullName>
    </alternativeName>
</protein>
<comment type="caution">
    <text evidence="13">The sequence shown here is derived from an EMBL/GenBank/DDBJ whole genome shotgun (WGS) entry which is preliminary data.</text>
</comment>
<feature type="compositionally biased region" description="Basic residues" evidence="11">
    <location>
        <begin position="1"/>
        <end position="12"/>
    </location>
</feature>
<evidence type="ECO:0000313" key="14">
    <source>
        <dbReference type="Proteomes" id="UP001152795"/>
    </source>
</evidence>
<evidence type="ECO:0000256" key="6">
    <source>
        <dbReference type="ARBA" id="ARBA00023069"/>
    </source>
</evidence>
<comment type="subcellular location">
    <subcellularLocation>
        <location evidence="1">Cytoplasm</location>
        <location evidence="1">Cytoskeleton</location>
        <location evidence="1">Cilium basal body</location>
    </subcellularLocation>
</comment>
<evidence type="ECO:0000256" key="3">
    <source>
        <dbReference type="ARBA" id="ARBA00015392"/>
    </source>
</evidence>
<keyword evidence="5 10" id="KW-0175">Coiled coil</keyword>
<keyword evidence="7" id="KW-0206">Cytoskeleton</keyword>
<evidence type="ECO:0000256" key="7">
    <source>
        <dbReference type="ARBA" id="ARBA00023212"/>
    </source>
</evidence>
<evidence type="ECO:0000313" key="13">
    <source>
        <dbReference type="EMBL" id="CAB3989794.1"/>
    </source>
</evidence>
<dbReference type="InterPro" id="IPR032777">
    <property type="entry name" value="DUF4515"/>
</dbReference>
<feature type="domain" description="DUF4515" evidence="12">
    <location>
        <begin position="81"/>
        <end position="267"/>
    </location>
</feature>
<proteinExistence type="inferred from homology"/>
<evidence type="ECO:0000259" key="12">
    <source>
        <dbReference type="Pfam" id="PF14988"/>
    </source>
</evidence>
<dbReference type="PANTHER" id="PTHR14845:SF5">
    <property type="entry name" value="BASAL BODY-ORIENTATION FACTOR 1"/>
    <property type="match status" value="1"/>
</dbReference>
<gene>
    <name evidence="13" type="ORF">PACLA_8A023392</name>
</gene>
<feature type="compositionally biased region" description="Basic and acidic residues" evidence="11">
    <location>
        <begin position="13"/>
        <end position="25"/>
    </location>
</feature>
<keyword evidence="8" id="KW-0966">Cell projection</keyword>
<evidence type="ECO:0000256" key="1">
    <source>
        <dbReference type="ARBA" id="ARBA00004120"/>
    </source>
</evidence>
<dbReference type="AlphaFoldDB" id="A0A7D9DMP6"/>
<name>A0A7D9DMP6_PARCT</name>
<feature type="coiled-coil region" evidence="10">
    <location>
        <begin position="244"/>
        <end position="306"/>
    </location>
</feature>
<dbReference type="OrthoDB" id="441129at2759"/>
<evidence type="ECO:0000256" key="5">
    <source>
        <dbReference type="ARBA" id="ARBA00023054"/>
    </source>
</evidence>
<feature type="coiled-coil region" evidence="10">
    <location>
        <begin position="44"/>
        <end position="78"/>
    </location>
</feature>
<comment type="similarity">
    <text evidence="2">Belongs to the BBOF1 family.</text>
</comment>
<evidence type="ECO:0000256" key="2">
    <source>
        <dbReference type="ARBA" id="ARBA00007508"/>
    </source>
</evidence>
<keyword evidence="4" id="KW-0963">Cytoplasm</keyword>
<feature type="region of interest" description="Disordered" evidence="11">
    <location>
        <begin position="1"/>
        <end position="25"/>
    </location>
</feature>
<dbReference type="PANTHER" id="PTHR14845">
    <property type="entry name" value="COILED-COIL DOMAIN-CONTAINING 166"/>
    <property type="match status" value="1"/>
</dbReference>
<evidence type="ECO:0000256" key="11">
    <source>
        <dbReference type="SAM" id="MobiDB-lite"/>
    </source>
</evidence>
<accession>A0A7D9DMP6</accession>
<evidence type="ECO:0000256" key="4">
    <source>
        <dbReference type="ARBA" id="ARBA00022490"/>
    </source>
</evidence>